<dbReference type="Pfam" id="PF03886">
    <property type="entry name" value="ABC_trans_aux"/>
    <property type="match status" value="1"/>
</dbReference>
<dbReference type="PROSITE" id="PS51257">
    <property type="entry name" value="PROKAR_LIPOPROTEIN"/>
    <property type="match status" value="1"/>
</dbReference>
<sequence length="211" mass="22947">MKRSPIILVAVAFILSACATTPHQPWLYSLTTPPAGTTPPSEARVARKALIVNQIYAAEFLQHSGIVYKTAPNRLSVARQHRWAAPLTVQLHQYIYNRLTTQLPSIAVYPNTSSAPLKAWQLTVEFNSFHGRFDGKAVVAGSWRLRNGNGDVVAQSSFKQDTPLAEDGYEALVAALSKGLARVTDSIASTIHELTLEQADETAQGVNIDAP</sequence>
<dbReference type="AlphaFoldDB" id="A0A0E2YYY3"/>
<accession>A0A0E2YYY3</accession>
<gene>
    <name evidence="3" type="ORF">IB75_14455</name>
</gene>
<dbReference type="SUPFAM" id="SSF159594">
    <property type="entry name" value="XCC0632-like"/>
    <property type="match status" value="1"/>
</dbReference>
<feature type="chain" id="PRO_5002408109" description="ABC-type transport auxiliary lipoprotein component domain-containing protein" evidence="1">
    <location>
        <begin position="20"/>
        <end position="211"/>
    </location>
</feature>
<dbReference type="InterPro" id="IPR005586">
    <property type="entry name" value="ABC_trans_aux"/>
</dbReference>
<proteinExistence type="predicted"/>
<evidence type="ECO:0000313" key="4">
    <source>
        <dbReference type="Proteomes" id="UP000028839"/>
    </source>
</evidence>
<protein>
    <recommendedName>
        <fullName evidence="2">ABC-type transport auxiliary lipoprotein component domain-containing protein</fullName>
    </recommendedName>
</protein>
<keyword evidence="1" id="KW-0732">Signal</keyword>
<name>A0A0E2YYY3_9GAMM</name>
<organism evidence="3 4">
    <name type="scientific">Nitrosococcus oceani C-27</name>
    <dbReference type="NCBI Taxonomy" id="314279"/>
    <lineage>
        <taxon>Bacteria</taxon>
        <taxon>Pseudomonadati</taxon>
        <taxon>Pseudomonadota</taxon>
        <taxon>Gammaproteobacteria</taxon>
        <taxon>Chromatiales</taxon>
        <taxon>Chromatiaceae</taxon>
        <taxon>Nitrosococcus</taxon>
    </lineage>
</organism>
<evidence type="ECO:0000259" key="2">
    <source>
        <dbReference type="Pfam" id="PF03886"/>
    </source>
</evidence>
<evidence type="ECO:0000313" key="3">
    <source>
        <dbReference type="EMBL" id="KFI18409.1"/>
    </source>
</evidence>
<dbReference type="Gene3D" id="3.40.50.10610">
    <property type="entry name" value="ABC-type transport auxiliary lipoprotein component"/>
    <property type="match status" value="1"/>
</dbReference>
<evidence type="ECO:0000256" key="1">
    <source>
        <dbReference type="SAM" id="SignalP"/>
    </source>
</evidence>
<comment type="caution">
    <text evidence="3">The sequence shown here is derived from an EMBL/GenBank/DDBJ whole genome shotgun (WGS) entry which is preliminary data.</text>
</comment>
<dbReference type="EMBL" id="JPGN01000082">
    <property type="protein sequence ID" value="KFI18409.1"/>
    <property type="molecule type" value="Genomic_DNA"/>
</dbReference>
<reference evidence="3 4" key="1">
    <citation type="submission" date="2014-07" db="EMBL/GenBank/DDBJ databases">
        <title>Comparative analysis of Nitrosococcus oceani genome inventories of strains from Pacific and Atlantic gyres.</title>
        <authorList>
            <person name="Lim C.K."/>
            <person name="Wang L."/>
            <person name="Sayavedra-Soto L.A."/>
            <person name="Klotz M.G."/>
        </authorList>
    </citation>
    <scope>NUCLEOTIDE SEQUENCE [LARGE SCALE GENOMIC DNA]</scope>
    <source>
        <strain evidence="3 4">C-27</strain>
    </source>
</reference>
<dbReference type="OrthoDB" id="5600407at2"/>
<dbReference type="Proteomes" id="UP000028839">
    <property type="component" value="Unassembled WGS sequence"/>
</dbReference>
<dbReference type="HOGENOM" id="CLU_096001_3_2_6"/>
<feature type="domain" description="ABC-type transport auxiliary lipoprotein component" evidence="2">
    <location>
        <begin position="28"/>
        <end position="188"/>
    </location>
</feature>
<feature type="signal peptide" evidence="1">
    <location>
        <begin position="1"/>
        <end position="19"/>
    </location>
</feature>